<sequence length="150" mass="17420">MVNPKLSFISEKSLPSNNNRNNKIHDLYAKSQLVDAFLETNDDALSLRMWLDIDSCFSDGESNKQSLMALLLSAIVAIDKKVSKQLDEILHNKGFKQLEASWRGLEYLIEEENEYDTELKCKVKLLHLTWRELTRDCSKAIDFDQSDFFR</sequence>
<name>A0ABX4FVP5_9GAMM</name>
<organism evidence="2 3">
    <name type="scientific">Photobacterium sanguinicancri</name>
    <dbReference type="NCBI Taxonomy" id="875932"/>
    <lineage>
        <taxon>Bacteria</taxon>
        <taxon>Pseudomonadati</taxon>
        <taxon>Pseudomonadota</taxon>
        <taxon>Gammaproteobacteria</taxon>
        <taxon>Vibrionales</taxon>
        <taxon>Vibrionaceae</taxon>
        <taxon>Photobacterium</taxon>
    </lineage>
</organism>
<proteinExistence type="predicted"/>
<dbReference type="RefSeq" id="WP_141226274.1">
    <property type="nucleotide sequence ID" value="NZ_NOIF01000157.1"/>
</dbReference>
<dbReference type="EMBL" id="NOIF01000157">
    <property type="protein sequence ID" value="OZS42395.1"/>
    <property type="molecule type" value="Genomic_DNA"/>
</dbReference>
<accession>A0ABX4FVP5</accession>
<comment type="caution">
    <text evidence="2">The sequence shown here is derived from an EMBL/GenBank/DDBJ whole genome shotgun (WGS) entry which is preliminary data.</text>
</comment>
<dbReference type="InterPro" id="IPR044031">
    <property type="entry name" value="TssC1_N"/>
</dbReference>
<gene>
    <name evidence="2" type="ORF">ASV53_18670</name>
</gene>
<keyword evidence="3" id="KW-1185">Reference proteome</keyword>
<dbReference type="Pfam" id="PF05943">
    <property type="entry name" value="VipB"/>
    <property type="match status" value="1"/>
</dbReference>
<evidence type="ECO:0000259" key="1">
    <source>
        <dbReference type="Pfam" id="PF05943"/>
    </source>
</evidence>
<dbReference type="Proteomes" id="UP000215999">
    <property type="component" value="Unassembled WGS sequence"/>
</dbReference>
<feature type="non-terminal residue" evidence="2">
    <location>
        <position position="150"/>
    </location>
</feature>
<reference evidence="2 3" key="1">
    <citation type="journal article" date="2016" name="Antonie Van Leeuwenhoek">
        <title>Photobacterium sanguinicancri sp. nov. isolated from marine animals.</title>
        <authorList>
            <person name="Gomez-Gil B."/>
            <person name="Roque A."/>
            <person name="Rotllant G."/>
            <person name="Romalde J.L."/>
            <person name="Doce A."/>
            <person name="Eggermont M."/>
            <person name="Defoirdt T."/>
        </authorList>
    </citation>
    <scope>NUCLEOTIDE SEQUENCE [LARGE SCALE GENOMIC DNA]</scope>
    <source>
        <strain evidence="2 3">CAIM 1827</strain>
    </source>
</reference>
<evidence type="ECO:0000313" key="3">
    <source>
        <dbReference type="Proteomes" id="UP000215999"/>
    </source>
</evidence>
<dbReference type="PANTHER" id="PTHR35565">
    <property type="entry name" value="CYTOPLASMIC PROTEIN-RELATED"/>
    <property type="match status" value="1"/>
</dbReference>
<evidence type="ECO:0000313" key="2">
    <source>
        <dbReference type="EMBL" id="OZS42395.1"/>
    </source>
</evidence>
<dbReference type="InterPro" id="IPR010269">
    <property type="entry name" value="T6SS_TssC-like"/>
</dbReference>
<dbReference type="PANTHER" id="PTHR35565:SF3">
    <property type="entry name" value="TYPE VI SECRETION SYSTEM SHEATH PROTEIN TSSC1"/>
    <property type="match status" value="1"/>
</dbReference>
<protein>
    <submittedName>
        <fullName evidence="2">Type VI secretion protein</fullName>
    </submittedName>
</protein>
<feature type="domain" description="TssC1 N-terminal" evidence="1">
    <location>
        <begin position="74"/>
        <end position="150"/>
    </location>
</feature>